<evidence type="ECO:0000313" key="1">
    <source>
        <dbReference type="EMBL" id="KAJ3655242.1"/>
    </source>
</evidence>
<evidence type="ECO:0000313" key="2">
    <source>
        <dbReference type="Proteomes" id="UP001168821"/>
    </source>
</evidence>
<comment type="caution">
    <text evidence="1">The sequence shown here is derived from an EMBL/GenBank/DDBJ whole genome shotgun (WGS) entry which is preliminary data.</text>
</comment>
<accession>A0AA38IJS8</accession>
<evidence type="ECO:0008006" key="3">
    <source>
        <dbReference type="Google" id="ProtNLM"/>
    </source>
</evidence>
<dbReference type="Proteomes" id="UP001168821">
    <property type="component" value="Unassembled WGS sequence"/>
</dbReference>
<proteinExistence type="predicted"/>
<dbReference type="EMBL" id="JALNTZ010000004">
    <property type="protein sequence ID" value="KAJ3655242.1"/>
    <property type="molecule type" value="Genomic_DNA"/>
</dbReference>
<dbReference type="PANTHER" id="PTHR21422">
    <property type="entry name" value="RAB3 GTPASE-ACTIVATING PROTEIN CATALYTIC SUBUNIT"/>
    <property type="match status" value="1"/>
</dbReference>
<name>A0AA38IJS8_9CUCU</name>
<dbReference type="InterPro" id="IPR045700">
    <property type="entry name" value="Rab3GAP1"/>
</dbReference>
<sequence length="487" mass="56020">MNEEIDESEFYHQDFTTASEWEIFIARVEEIINQWKTEDLKDEQTECDLSPEWFIKSESLSFVDFDFNLSLHRKRHIKENNEAADPSNTKNPFDNYYDFELHDPKNVVEHSCLSRWYGLNEYIVLGPAGNVGITSESRIKVLLSSVYVASANLKCEVPIFVQIREKWQNCYLGVYESDTVRTNLEMVHLKTCPRLCQYLSGLLELFKSKILSPTMMTTIIVSLQSSYVLHDFGTYVWKQDYANFENDHFDGNYICNLPFGVTIDPVESLIVKTSWSHLNHRAVRDSESYSDFDPMLAAKWTVLISTAEQPICLLGECLTEVLHLLNNNSAIYDVLGDFAAPVSSDINNPLDLLTETKVPAISTLLSRAARNSLTKSHRKGIAPLSEEVLVPILYFLFPDAEEDSPHLYKETKDLSPKEKNLEKNVFDLDHECRGLKTCNSDSLIWRLSIVLVHALQSLGGIRSFSHLWFEFIQEMRYRWEKSIPIPG</sequence>
<keyword evidence="2" id="KW-1185">Reference proteome</keyword>
<dbReference type="GO" id="GO:0005096">
    <property type="term" value="F:GTPase activator activity"/>
    <property type="evidence" value="ECO:0007669"/>
    <property type="project" value="InterPro"/>
</dbReference>
<dbReference type="AlphaFoldDB" id="A0AA38IJS8"/>
<protein>
    <recommendedName>
        <fullName evidence="3">Rab3 GTPase-activating protein catalytic subunit</fullName>
    </recommendedName>
</protein>
<gene>
    <name evidence="1" type="ORF">Zmor_014378</name>
</gene>
<reference evidence="1" key="1">
    <citation type="journal article" date="2023" name="G3 (Bethesda)">
        <title>Whole genome assemblies of Zophobas morio and Tenebrio molitor.</title>
        <authorList>
            <person name="Kaur S."/>
            <person name="Stinson S.A."/>
            <person name="diCenzo G.C."/>
        </authorList>
    </citation>
    <scope>NUCLEOTIDE SEQUENCE</scope>
    <source>
        <strain evidence="1">QUZm001</strain>
    </source>
</reference>
<dbReference type="PANTHER" id="PTHR21422:SF9">
    <property type="entry name" value="RAB3 GTPASE-ACTIVATING PROTEIN CATALYTIC SUBUNIT"/>
    <property type="match status" value="1"/>
</dbReference>
<organism evidence="1 2">
    <name type="scientific">Zophobas morio</name>
    <dbReference type="NCBI Taxonomy" id="2755281"/>
    <lineage>
        <taxon>Eukaryota</taxon>
        <taxon>Metazoa</taxon>
        <taxon>Ecdysozoa</taxon>
        <taxon>Arthropoda</taxon>
        <taxon>Hexapoda</taxon>
        <taxon>Insecta</taxon>
        <taxon>Pterygota</taxon>
        <taxon>Neoptera</taxon>
        <taxon>Endopterygota</taxon>
        <taxon>Coleoptera</taxon>
        <taxon>Polyphaga</taxon>
        <taxon>Cucujiformia</taxon>
        <taxon>Tenebrionidae</taxon>
        <taxon>Zophobas</taxon>
    </lineage>
</organism>